<accession>A0ABZ2FMM4</accession>
<reference evidence="1 2" key="1">
    <citation type="submission" date="2024-02" db="EMBL/GenBank/DDBJ databases">
        <title>The whole genome sequence of Pseudomonas benzopyrenica MLY92.</title>
        <authorList>
            <person name="Liu Y."/>
        </authorList>
    </citation>
    <scope>NUCLEOTIDE SEQUENCE [LARGE SCALE GENOMIC DNA]</scope>
    <source>
        <strain evidence="1 2">MLY92</strain>
    </source>
</reference>
<dbReference type="EMBL" id="CP145723">
    <property type="protein sequence ID" value="WWM65013.1"/>
    <property type="molecule type" value="Genomic_DNA"/>
</dbReference>
<organism evidence="1 2">
    <name type="scientific">Pseudomonas benzopyrenica</name>
    <dbReference type="NCBI Taxonomy" id="2993566"/>
    <lineage>
        <taxon>Bacteria</taxon>
        <taxon>Pseudomonadati</taxon>
        <taxon>Pseudomonadota</taxon>
        <taxon>Gammaproteobacteria</taxon>
        <taxon>Pseudomonadales</taxon>
        <taxon>Pseudomonadaceae</taxon>
        <taxon>Pseudomonas</taxon>
    </lineage>
</organism>
<evidence type="ECO:0000313" key="2">
    <source>
        <dbReference type="Proteomes" id="UP001372714"/>
    </source>
</evidence>
<sequence length="159" mass="17497">MSPDSSEVTEGFLLLGYADARLLKLYRTGEVDTLELVRDMASLTLNAEGSGEAVPVYEQTLAYDSLPQACMNKTICLAGANEEGAMDTLIRHLEEGRAEGLELHPFDEHEQRLDLPEEEFADYSEEDLIEATRLAMAELAADEEASGASYQGLPPRSKR</sequence>
<dbReference type="Proteomes" id="UP001372714">
    <property type="component" value="Chromosome"/>
</dbReference>
<dbReference type="RefSeq" id="WP_338544666.1">
    <property type="nucleotide sequence ID" value="NZ_CP145723.1"/>
</dbReference>
<proteinExistence type="predicted"/>
<evidence type="ECO:0000313" key="1">
    <source>
        <dbReference type="EMBL" id="WWM65013.1"/>
    </source>
</evidence>
<gene>
    <name evidence="1" type="ORF">V6W80_14885</name>
</gene>
<name>A0ABZ2FMM4_9PSED</name>
<protein>
    <submittedName>
        <fullName evidence="1">Uncharacterized protein</fullName>
    </submittedName>
</protein>
<keyword evidence="2" id="KW-1185">Reference proteome</keyword>